<proteinExistence type="predicted"/>
<dbReference type="Proteomes" id="UP000053097">
    <property type="component" value="Unassembled WGS sequence"/>
</dbReference>
<feature type="region of interest" description="Disordered" evidence="1">
    <location>
        <begin position="274"/>
        <end position="331"/>
    </location>
</feature>
<protein>
    <submittedName>
        <fullName evidence="2">Uncharacterized protein</fullName>
    </submittedName>
</protein>
<evidence type="ECO:0000313" key="3">
    <source>
        <dbReference type="Proteomes" id="UP000053097"/>
    </source>
</evidence>
<feature type="compositionally biased region" description="Low complexity" evidence="1">
    <location>
        <begin position="297"/>
        <end position="331"/>
    </location>
</feature>
<gene>
    <name evidence="2" type="ORF">X777_11211</name>
</gene>
<feature type="non-terminal residue" evidence="2">
    <location>
        <position position="1"/>
    </location>
</feature>
<feature type="compositionally biased region" description="Polar residues" evidence="1">
    <location>
        <begin position="274"/>
        <end position="288"/>
    </location>
</feature>
<dbReference type="EMBL" id="KK107459">
    <property type="protein sequence ID" value="EZA50400.1"/>
    <property type="molecule type" value="Genomic_DNA"/>
</dbReference>
<reference evidence="2 3" key="1">
    <citation type="journal article" date="2014" name="Curr. Biol.">
        <title>The genome of the clonal raider ant Cerapachys biroi.</title>
        <authorList>
            <person name="Oxley P.R."/>
            <person name="Ji L."/>
            <person name="Fetter-Pruneda I."/>
            <person name="McKenzie S.K."/>
            <person name="Li C."/>
            <person name="Hu H."/>
            <person name="Zhang G."/>
            <person name="Kronauer D.J."/>
        </authorList>
    </citation>
    <scope>NUCLEOTIDE SEQUENCE [LARGE SCALE GENOMIC DNA]</scope>
</reference>
<keyword evidence="3" id="KW-1185">Reference proteome</keyword>
<dbReference type="AlphaFoldDB" id="A0A026W2U1"/>
<dbReference type="OMA" id="LEPMANK"/>
<accession>A0A026W2U1</accession>
<evidence type="ECO:0000313" key="2">
    <source>
        <dbReference type="EMBL" id="EZA50400.1"/>
    </source>
</evidence>
<evidence type="ECO:0000256" key="1">
    <source>
        <dbReference type="SAM" id="MobiDB-lite"/>
    </source>
</evidence>
<feature type="region of interest" description="Disordered" evidence="1">
    <location>
        <begin position="242"/>
        <end position="261"/>
    </location>
</feature>
<name>A0A026W2U1_OOCBI</name>
<feature type="compositionally biased region" description="Low complexity" evidence="1">
    <location>
        <begin position="242"/>
        <end position="253"/>
    </location>
</feature>
<sequence length="331" mass="36633">RTYSVPYESTLAFSTTSRLIYTASESNPTFSGYSYATQDLNGDGSNVVFTTGVDSVSRLKNEMNLIYKANGKTMPDRYLQRDTLNKIPETSTSSEITLKKVETNMTKHENLESSVEILSEEKELSKTSEVNDNFVDYQVAPQHVSFVRVPYSAFRPNLLNLLPTVHAQYPISSNRIEDQYYSHNPYARLELPLHNFDFYNPAVPLFYQPAITISDSSFGLAPTTSEDIKTFTDSLVAKDSQANATESSASESNIVESRSNLETTTGIAEEILSNESPSTNKLESTTTSERAKEKIVTESISSTEVSETSVEQITENKASTEPASTEASSSM</sequence>
<dbReference type="OrthoDB" id="7552703at2759"/>
<organism evidence="2 3">
    <name type="scientific">Ooceraea biroi</name>
    <name type="common">Clonal raider ant</name>
    <name type="synonym">Cerapachys biroi</name>
    <dbReference type="NCBI Taxonomy" id="2015173"/>
    <lineage>
        <taxon>Eukaryota</taxon>
        <taxon>Metazoa</taxon>
        <taxon>Ecdysozoa</taxon>
        <taxon>Arthropoda</taxon>
        <taxon>Hexapoda</taxon>
        <taxon>Insecta</taxon>
        <taxon>Pterygota</taxon>
        <taxon>Neoptera</taxon>
        <taxon>Endopterygota</taxon>
        <taxon>Hymenoptera</taxon>
        <taxon>Apocrita</taxon>
        <taxon>Aculeata</taxon>
        <taxon>Formicoidea</taxon>
        <taxon>Formicidae</taxon>
        <taxon>Dorylinae</taxon>
        <taxon>Ooceraea</taxon>
    </lineage>
</organism>